<dbReference type="GO" id="GO:0004708">
    <property type="term" value="F:MAP kinase kinase activity"/>
    <property type="evidence" value="ECO:0007669"/>
    <property type="project" value="UniProtKB-EC"/>
</dbReference>
<feature type="binding site" evidence="8">
    <location>
        <position position="131"/>
    </location>
    <ligand>
        <name>ATP</name>
        <dbReference type="ChEBI" id="CHEBI:30616"/>
    </ligand>
</feature>
<evidence type="ECO:0000256" key="4">
    <source>
        <dbReference type="ARBA" id="ARBA00022777"/>
    </source>
</evidence>
<feature type="domain" description="Protein kinase" evidence="11">
    <location>
        <begin position="102"/>
        <end position="372"/>
    </location>
</feature>
<evidence type="ECO:0000256" key="1">
    <source>
        <dbReference type="ARBA" id="ARBA00022527"/>
    </source>
</evidence>
<evidence type="ECO:0000259" key="11">
    <source>
        <dbReference type="PROSITE" id="PS50011"/>
    </source>
</evidence>
<dbReference type="InterPro" id="IPR008271">
    <property type="entry name" value="Ser/Thr_kinase_AS"/>
</dbReference>
<name>A0AAD4RC20_9BILA</name>
<dbReference type="GO" id="GO:0005524">
    <property type="term" value="F:ATP binding"/>
    <property type="evidence" value="ECO:0007669"/>
    <property type="project" value="UniProtKB-UniRule"/>
</dbReference>
<keyword evidence="13" id="KW-1185">Reference proteome</keyword>
<reference evidence="12" key="1">
    <citation type="submission" date="2022-01" db="EMBL/GenBank/DDBJ databases">
        <title>Genome Sequence Resource for Two Populations of Ditylenchus destructor, the Migratory Endoparasitic Phytonematode.</title>
        <authorList>
            <person name="Zhang H."/>
            <person name="Lin R."/>
            <person name="Xie B."/>
        </authorList>
    </citation>
    <scope>NUCLEOTIDE SEQUENCE</scope>
    <source>
        <strain evidence="12">BazhouSP</strain>
    </source>
</reference>
<keyword evidence="5 8" id="KW-0067">ATP-binding</keyword>
<evidence type="ECO:0000256" key="9">
    <source>
        <dbReference type="RuleBase" id="RU000304"/>
    </source>
</evidence>
<keyword evidence="4 12" id="KW-0418">Kinase</keyword>
<feature type="region of interest" description="Disordered" evidence="10">
    <location>
        <begin position="42"/>
        <end position="64"/>
    </location>
</feature>
<dbReference type="InterPro" id="IPR000719">
    <property type="entry name" value="Prot_kinase_dom"/>
</dbReference>
<evidence type="ECO:0000256" key="10">
    <source>
        <dbReference type="SAM" id="MobiDB-lite"/>
    </source>
</evidence>
<dbReference type="GO" id="GO:0004674">
    <property type="term" value="F:protein serine/threonine kinase activity"/>
    <property type="evidence" value="ECO:0007669"/>
    <property type="project" value="UniProtKB-KW"/>
</dbReference>
<dbReference type="FunFam" id="3.30.200.20:FF:000040">
    <property type="entry name" value="Dual specificity mitogen-activated protein kinase kinase"/>
    <property type="match status" value="1"/>
</dbReference>
<dbReference type="EC" id="2.7.12.2" evidence="7"/>
<keyword evidence="2" id="KW-0808">Transferase</keyword>
<sequence>MHALCETSAEGTSGNRLTLAFMSYKPRPSSSRMLHAGRVRSKFAPSQTHTAPPENSDDHIVPDGSNDVSHISYMRFVRMFMSGKLIFPNDLKKEHRFGIEDLRDLGEIGRGRYGRVNKVLHSPTSTLMAVKSLRLVTNKFDDSDDTRALKQLQNEVRAIQDASACPEVVFFYGLTFNEGDCLICMELMDLSLEKLYKIVHEIAKEQFDETVFGIIGCLILSALNNLKQLKRIIHRDVKPSNILLNSKGQLKLCDFGISGYLEDSIARTKDVGCRPYMSPERLMAAQEEYDIRTDVWSLGITLIEVARGEFPYPNFNDKCIFAQLQQVVYGDPLFMNPADNFSQRTVQFVNLCLTKEYTDRPTYEELMQTDFYLHYSQLQMKEENLKEYVQRMLTKTE</sequence>
<organism evidence="12 13">
    <name type="scientific">Ditylenchus destructor</name>
    <dbReference type="NCBI Taxonomy" id="166010"/>
    <lineage>
        <taxon>Eukaryota</taxon>
        <taxon>Metazoa</taxon>
        <taxon>Ecdysozoa</taxon>
        <taxon>Nematoda</taxon>
        <taxon>Chromadorea</taxon>
        <taxon>Rhabditida</taxon>
        <taxon>Tylenchina</taxon>
        <taxon>Tylenchomorpha</taxon>
        <taxon>Sphaerularioidea</taxon>
        <taxon>Anguinidae</taxon>
        <taxon>Anguininae</taxon>
        <taxon>Ditylenchus</taxon>
    </lineage>
</organism>
<dbReference type="PANTHER" id="PTHR48013:SF28">
    <property type="entry name" value="DUAL SPECIFICITY MITOGEN-ACTIVATED PROTEIN KINASE KINASE SEK-1"/>
    <property type="match status" value="1"/>
</dbReference>
<evidence type="ECO:0000256" key="6">
    <source>
        <dbReference type="ARBA" id="ARBA00038035"/>
    </source>
</evidence>
<evidence type="ECO:0000256" key="8">
    <source>
        <dbReference type="PROSITE-ProRule" id="PRU10141"/>
    </source>
</evidence>
<gene>
    <name evidence="12" type="ORF">DdX_02213</name>
</gene>
<evidence type="ECO:0000256" key="7">
    <source>
        <dbReference type="ARBA" id="ARBA00038999"/>
    </source>
</evidence>
<dbReference type="SMART" id="SM00220">
    <property type="entry name" value="S_TKc"/>
    <property type="match status" value="1"/>
</dbReference>
<protein>
    <recommendedName>
        <fullName evidence="7">mitogen-activated protein kinase kinase</fullName>
        <ecNumber evidence="7">2.7.12.2</ecNumber>
    </recommendedName>
</protein>
<evidence type="ECO:0000256" key="2">
    <source>
        <dbReference type="ARBA" id="ARBA00022679"/>
    </source>
</evidence>
<evidence type="ECO:0000313" key="12">
    <source>
        <dbReference type="EMBL" id="KAI1725552.1"/>
    </source>
</evidence>
<dbReference type="AlphaFoldDB" id="A0AAD4RC20"/>
<dbReference type="PROSITE" id="PS00108">
    <property type="entry name" value="PROTEIN_KINASE_ST"/>
    <property type="match status" value="1"/>
</dbReference>
<comment type="caution">
    <text evidence="12">The sequence shown here is derived from an EMBL/GenBank/DDBJ whole genome shotgun (WGS) entry which is preliminary data.</text>
</comment>
<evidence type="ECO:0000256" key="3">
    <source>
        <dbReference type="ARBA" id="ARBA00022741"/>
    </source>
</evidence>
<dbReference type="Pfam" id="PF00069">
    <property type="entry name" value="Pkinase"/>
    <property type="match status" value="1"/>
</dbReference>
<dbReference type="PROSITE" id="PS00107">
    <property type="entry name" value="PROTEIN_KINASE_ATP"/>
    <property type="match status" value="1"/>
</dbReference>
<accession>A0AAD4RC20</accession>
<dbReference type="InterPro" id="IPR017441">
    <property type="entry name" value="Protein_kinase_ATP_BS"/>
</dbReference>
<dbReference type="Gene3D" id="1.10.510.10">
    <property type="entry name" value="Transferase(Phosphotransferase) domain 1"/>
    <property type="match status" value="1"/>
</dbReference>
<evidence type="ECO:0000256" key="5">
    <source>
        <dbReference type="ARBA" id="ARBA00022840"/>
    </source>
</evidence>
<keyword evidence="3 8" id="KW-0547">Nucleotide-binding</keyword>
<dbReference type="Proteomes" id="UP001201812">
    <property type="component" value="Unassembled WGS sequence"/>
</dbReference>
<dbReference type="SUPFAM" id="SSF56112">
    <property type="entry name" value="Protein kinase-like (PK-like)"/>
    <property type="match status" value="1"/>
</dbReference>
<keyword evidence="1 9" id="KW-0723">Serine/threonine-protein kinase</keyword>
<comment type="similarity">
    <text evidence="6">Belongs to the protein kinase superfamily. STE Ser/Thr protein kinase family. MAP kinase kinase subfamily.</text>
</comment>
<dbReference type="PANTHER" id="PTHR48013">
    <property type="entry name" value="DUAL SPECIFICITY MITOGEN-ACTIVATED PROTEIN KINASE KINASE 5-RELATED"/>
    <property type="match status" value="1"/>
</dbReference>
<dbReference type="EMBL" id="JAKKPZ010000002">
    <property type="protein sequence ID" value="KAI1725552.1"/>
    <property type="molecule type" value="Genomic_DNA"/>
</dbReference>
<dbReference type="InterPro" id="IPR011009">
    <property type="entry name" value="Kinase-like_dom_sf"/>
</dbReference>
<dbReference type="PROSITE" id="PS50011">
    <property type="entry name" value="PROTEIN_KINASE_DOM"/>
    <property type="match status" value="1"/>
</dbReference>
<dbReference type="GO" id="GO:0051403">
    <property type="term" value="P:stress-activated MAPK cascade"/>
    <property type="evidence" value="ECO:0007669"/>
    <property type="project" value="TreeGrafter"/>
</dbReference>
<dbReference type="Gene3D" id="3.30.200.20">
    <property type="entry name" value="Phosphorylase Kinase, domain 1"/>
    <property type="match status" value="1"/>
</dbReference>
<evidence type="ECO:0000313" key="13">
    <source>
        <dbReference type="Proteomes" id="UP001201812"/>
    </source>
</evidence>
<proteinExistence type="inferred from homology"/>